<feature type="transmembrane region" description="Helical" evidence="6">
    <location>
        <begin position="1368"/>
        <end position="1391"/>
    </location>
</feature>
<feature type="transmembrane region" description="Helical" evidence="6">
    <location>
        <begin position="1869"/>
        <end position="1895"/>
    </location>
</feature>
<feature type="compositionally biased region" description="Polar residues" evidence="5">
    <location>
        <begin position="1228"/>
        <end position="1238"/>
    </location>
</feature>
<dbReference type="InterPro" id="IPR042099">
    <property type="entry name" value="ANL_N_sf"/>
</dbReference>
<dbReference type="Pfam" id="PF13193">
    <property type="entry name" value="AMP-binding_C"/>
    <property type="match status" value="1"/>
</dbReference>
<dbReference type="InterPro" id="IPR001242">
    <property type="entry name" value="Condensation_dom"/>
</dbReference>
<feature type="region of interest" description="Disordered" evidence="5">
    <location>
        <begin position="1"/>
        <end position="32"/>
    </location>
</feature>
<keyword evidence="6" id="KW-0472">Membrane</keyword>
<keyword evidence="6" id="KW-0812">Transmembrane</keyword>
<keyword evidence="2" id="KW-0597">Phosphoprotein</keyword>
<dbReference type="CDD" id="cd05930">
    <property type="entry name" value="A_NRPS"/>
    <property type="match status" value="1"/>
</dbReference>
<dbReference type="SUPFAM" id="SSF50486">
    <property type="entry name" value="FMT C-terminal domain-like"/>
    <property type="match status" value="1"/>
</dbReference>
<evidence type="ECO:0000256" key="3">
    <source>
        <dbReference type="ARBA" id="ARBA00022679"/>
    </source>
</evidence>
<gene>
    <name evidence="8" type="ORF">QTG54_012892</name>
</gene>
<dbReference type="GO" id="GO:0006412">
    <property type="term" value="P:translation"/>
    <property type="evidence" value="ECO:0007669"/>
    <property type="project" value="UniProtKB-KW"/>
</dbReference>
<dbReference type="InterPro" id="IPR011004">
    <property type="entry name" value="Trimer_LpxA-like_sf"/>
</dbReference>
<dbReference type="InterPro" id="IPR045851">
    <property type="entry name" value="AMP-bd_C_sf"/>
</dbReference>
<dbReference type="Gene3D" id="3.40.50.12230">
    <property type="match status" value="1"/>
</dbReference>
<dbReference type="Proteomes" id="UP001224775">
    <property type="component" value="Unassembled WGS sequence"/>
</dbReference>
<dbReference type="InterPro" id="IPR000873">
    <property type="entry name" value="AMP-dep_synth/lig_dom"/>
</dbReference>
<accession>A0AAD8XYX4</accession>
<dbReference type="PANTHER" id="PTHR45527">
    <property type="entry name" value="NONRIBOSOMAL PEPTIDE SYNTHETASE"/>
    <property type="match status" value="1"/>
</dbReference>
<dbReference type="InterPro" id="IPR011034">
    <property type="entry name" value="Formyl_transferase-like_C_sf"/>
</dbReference>
<keyword evidence="1" id="KW-0596">Phosphopantetheine</keyword>
<dbReference type="SUPFAM" id="SSF56801">
    <property type="entry name" value="Acetyl-CoA synthetase-like"/>
    <property type="match status" value="1"/>
</dbReference>
<dbReference type="InterPro" id="IPR044135">
    <property type="entry name" value="Met-tRNA-FMT_C"/>
</dbReference>
<dbReference type="EMBL" id="JATAAI010000029">
    <property type="protein sequence ID" value="KAK1736292.1"/>
    <property type="molecule type" value="Genomic_DNA"/>
</dbReference>
<evidence type="ECO:0000256" key="4">
    <source>
        <dbReference type="ARBA" id="ARBA00022917"/>
    </source>
</evidence>
<comment type="caution">
    <text evidence="8">The sequence shown here is derived from an EMBL/GenBank/DDBJ whole genome shotgun (WGS) entry which is preliminary data.</text>
</comment>
<feature type="transmembrane region" description="Helical" evidence="6">
    <location>
        <begin position="1403"/>
        <end position="1428"/>
    </location>
</feature>
<keyword evidence="9" id="KW-1185">Reference proteome</keyword>
<feature type="transmembrane region" description="Helical" evidence="6">
    <location>
        <begin position="1641"/>
        <end position="1662"/>
    </location>
</feature>
<dbReference type="InterPro" id="IPR036477">
    <property type="entry name" value="Formyl_transf_N_sf"/>
</dbReference>
<reference evidence="8" key="1">
    <citation type="submission" date="2023-06" db="EMBL/GenBank/DDBJ databases">
        <title>Survivors Of The Sea: Transcriptome response of Skeletonema marinoi to long-term dormancy.</title>
        <authorList>
            <person name="Pinder M.I.M."/>
            <person name="Kourtchenko O."/>
            <person name="Robertson E.K."/>
            <person name="Larsson T."/>
            <person name="Maumus F."/>
            <person name="Osuna-Cruz C.M."/>
            <person name="Vancaester E."/>
            <person name="Stenow R."/>
            <person name="Vandepoele K."/>
            <person name="Ploug H."/>
            <person name="Bruchert V."/>
            <person name="Godhe A."/>
            <person name="Topel M."/>
        </authorList>
    </citation>
    <scope>NUCLEOTIDE SEQUENCE</scope>
    <source>
        <strain evidence="8">R05AC</strain>
    </source>
</reference>
<feature type="transmembrane region" description="Helical" evidence="6">
    <location>
        <begin position="1915"/>
        <end position="1934"/>
    </location>
</feature>
<dbReference type="InterPro" id="IPR005793">
    <property type="entry name" value="Formyl_trans_C"/>
</dbReference>
<dbReference type="InterPro" id="IPR020845">
    <property type="entry name" value="AMP-binding_CS"/>
</dbReference>
<protein>
    <submittedName>
        <fullName evidence="8">Non-ribosomal peptide synthetase</fullName>
    </submittedName>
</protein>
<dbReference type="Pfam" id="PF02911">
    <property type="entry name" value="Formyl_trans_C"/>
    <property type="match status" value="1"/>
</dbReference>
<dbReference type="Pfam" id="PF00668">
    <property type="entry name" value="Condensation"/>
    <property type="match status" value="1"/>
</dbReference>
<evidence type="ECO:0000256" key="2">
    <source>
        <dbReference type="ARBA" id="ARBA00022553"/>
    </source>
</evidence>
<dbReference type="PROSITE" id="PS50075">
    <property type="entry name" value="CARRIER"/>
    <property type="match status" value="1"/>
</dbReference>
<organism evidence="8 9">
    <name type="scientific">Skeletonema marinoi</name>
    <dbReference type="NCBI Taxonomy" id="267567"/>
    <lineage>
        <taxon>Eukaryota</taxon>
        <taxon>Sar</taxon>
        <taxon>Stramenopiles</taxon>
        <taxon>Ochrophyta</taxon>
        <taxon>Bacillariophyta</taxon>
        <taxon>Coscinodiscophyceae</taxon>
        <taxon>Thalassiosirophycidae</taxon>
        <taxon>Thalassiosirales</taxon>
        <taxon>Skeletonemataceae</taxon>
        <taxon>Skeletonema</taxon>
        <taxon>Skeletonema marinoi-dohrnii complex</taxon>
    </lineage>
</organism>
<dbReference type="Gene3D" id="3.30.559.30">
    <property type="entry name" value="Nonribosomal peptide synthetase, condensation domain"/>
    <property type="match status" value="1"/>
</dbReference>
<dbReference type="Pfam" id="PF00551">
    <property type="entry name" value="Formyl_trans_N"/>
    <property type="match status" value="1"/>
</dbReference>
<feature type="compositionally biased region" description="Polar residues" evidence="5">
    <location>
        <begin position="13"/>
        <end position="32"/>
    </location>
</feature>
<evidence type="ECO:0000313" key="9">
    <source>
        <dbReference type="Proteomes" id="UP001224775"/>
    </source>
</evidence>
<dbReference type="SUPFAM" id="SSF53328">
    <property type="entry name" value="Formyltransferase"/>
    <property type="match status" value="1"/>
</dbReference>
<evidence type="ECO:0000259" key="7">
    <source>
        <dbReference type="PROSITE" id="PS50075"/>
    </source>
</evidence>
<feature type="region of interest" description="Disordered" evidence="5">
    <location>
        <begin position="1222"/>
        <end position="1242"/>
    </location>
</feature>
<dbReference type="PANTHER" id="PTHR45527:SF1">
    <property type="entry name" value="FATTY ACID SYNTHASE"/>
    <property type="match status" value="1"/>
</dbReference>
<dbReference type="InterPro" id="IPR036736">
    <property type="entry name" value="ACP-like_sf"/>
</dbReference>
<evidence type="ECO:0000256" key="1">
    <source>
        <dbReference type="ARBA" id="ARBA00022450"/>
    </source>
</evidence>
<dbReference type="Pfam" id="PF00501">
    <property type="entry name" value="AMP-binding"/>
    <property type="match status" value="1"/>
</dbReference>
<evidence type="ECO:0000313" key="8">
    <source>
        <dbReference type="EMBL" id="KAK1736292.1"/>
    </source>
</evidence>
<dbReference type="InterPro" id="IPR009081">
    <property type="entry name" value="PP-bd_ACP"/>
</dbReference>
<dbReference type="Gene3D" id="3.30.300.30">
    <property type="match status" value="1"/>
</dbReference>
<dbReference type="InterPro" id="IPR023213">
    <property type="entry name" value="CAT-like_dom_sf"/>
</dbReference>
<feature type="transmembrane region" description="Helical" evidence="6">
    <location>
        <begin position="1599"/>
        <end position="1629"/>
    </location>
</feature>
<dbReference type="SUPFAM" id="SSF51161">
    <property type="entry name" value="Trimeric LpxA-like enzymes"/>
    <property type="match status" value="3"/>
</dbReference>
<dbReference type="Gene3D" id="3.30.559.10">
    <property type="entry name" value="Chloramphenicol acetyltransferase-like domain"/>
    <property type="match status" value="1"/>
</dbReference>
<evidence type="ECO:0000256" key="5">
    <source>
        <dbReference type="SAM" id="MobiDB-lite"/>
    </source>
</evidence>
<dbReference type="CDD" id="cd08704">
    <property type="entry name" value="Met_tRNA_FMT_C"/>
    <property type="match status" value="1"/>
</dbReference>
<dbReference type="Gene3D" id="2.160.10.10">
    <property type="entry name" value="Hexapeptide repeat proteins"/>
    <property type="match status" value="2"/>
</dbReference>
<dbReference type="Gene3D" id="1.10.1200.10">
    <property type="entry name" value="ACP-like"/>
    <property type="match status" value="2"/>
</dbReference>
<dbReference type="GO" id="GO:0005737">
    <property type="term" value="C:cytoplasm"/>
    <property type="evidence" value="ECO:0007669"/>
    <property type="project" value="TreeGrafter"/>
</dbReference>
<dbReference type="GO" id="GO:0016740">
    <property type="term" value="F:transferase activity"/>
    <property type="evidence" value="ECO:0007669"/>
    <property type="project" value="UniProtKB-KW"/>
</dbReference>
<dbReference type="InterPro" id="IPR025110">
    <property type="entry name" value="AMP-bd_C"/>
</dbReference>
<dbReference type="InterPro" id="IPR002376">
    <property type="entry name" value="Formyl_transf_N"/>
</dbReference>
<dbReference type="SUPFAM" id="SSF52777">
    <property type="entry name" value="CoA-dependent acyltransferases"/>
    <property type="match status" value="2"/>
</dbReference>
<keyword evidence="6" id="KW-1133">Transmembrane helix</keyword>
<evidence type="ECO:0000256" key="6">
    <source>
        <dbReference type="SAM" id="Phobius"/>
    </source>
</evidence>
<keyword evidence="3" id="KW-0808">Transferase</keyword>
<dbReference type="Gene3D" id="3.40.50.12780">
    <property type="entry name" value="N-terminal domain of ligase-like"/>
    <property type="match status" value="1"/>
</dbReference>
<name>A0AAD8XYX4_9STRA</name>
<dbReference type="GO" id="GO:0043041">
    <property type="term" value="P:amino acid activation for nonribosomal peptide biosynthetic process"/>
    <property type="evidence" value="ECO:0007669"/>
    <property type="project" value="TreeGrafter"/>
</dbReference>
<feature type="domain" description="Carrier" evidence="7">
    <location>
        <begin position="1252"/>
        <end position="1328"/>
    </location>
</feature>
<sequence>MSEDGTEQLPISHGSSQRFTHQDGPPQQGTASVQNVMSASACPLVHDNGANSSSDDLGQQAFDVVCSAFAQILGIDDRASIQMDTDFFAEGAGSLQVRALQEYLAGVNGQDLRLRHKLEQHVLFTSPKVGDIVRLLMDQSKNVGKSDEELLVEAKALIKKAYSEVLGLEEDAVKDETDFFEAGGGSMQVRILIDFIKADQGQDKKLQQSIEQHELFASPTVLAVAHILVKKSKKGVGETTRPQKTIESVADKLVVDNEKYYPASYAQEQTFVLNASGAGAAYNMPWIVDFKGKFNEDAMIRALDLVVKREQPLRTVLRLNPTPSMRSEGTVQQRVLPLVESRNCWELSIHEAFTYEEAIDILEKEQDYIFDLTETPISRLHIVNISPNRHVVMCNSHHAHHDTGSVVTYRRHVMDAYIAISRDEKVDMPNKEAVFDYLAYAVWQRQALTSRGASYQSQLAYWKGELDGARALTFPKDPTANTHGGPTSGGMVTLRLEPDIANKWKQCLSSHGCTPFMGGMTLLHIILSRWFNEKDIVSGAAIANRDPHPSYSDRLGCFRNVLPIRSNRAGQNNPTYLEMLTQVKTKIIQSWSSKEIPYHLVIAGMGDKCFRGFNVMYAFQDAEWHTLTYDTSDLDMEAKVAYLTKDTTKFDVHLMLRWNADGGVDGDLIYSASKFGRATMQSIADAFVIMATTVAEKGPSTIADQKILDLPMLSSTELTTVSEDWNKTAPKDPYPAPGSVASTLLTAMDAHDGIAVLETDSGARYTYSEFRSNVFIVAAGIQSVLKKGQPRVAVVFNRGFEMYSTLLGALSRGGCLVPIDASNTPTERAVFMIKDSEADIIIYDKPNEDFVRQLKEENKQRTILCTSYDEIVKVGKSLSKGEQTKVATVEADSLAYILYTSGTTGQPKGVCISHANVHNSIYWWTNLVKLNPADKFLHFSSFSFVMCIRQIYPVFFVGATLVSPGPSSEFVTAITKGNITKMAITPSALATLDIEKCSSLKVVQVAGEVCPEKLANDWATKLDAFYIGLGPTELCGHACCGQFHVGDSVSIGFPVNNAAAYILNEAGQIQPPGVIGELCIAGVNVANGYLERDDLTNAHFVDNPFDASKPRMYKVGDLARRHIDGKIEFVGRADDQVKVRGFRIELQEIVSALVSSGLVAEAHVLPNKVKDVVSLTAYVKPKLADEDDLLFKVKQHLNKTLPTYMIPTYIIPMERFPLNKNGKLDRNQLPSPGKQNKSVTEEDIEVDIDKDNPIVAMVLIVFANELNCANDDVWKAKNQSFFEIGGTSLSAVQSLRQLSETLSIDLKVMDLIRQPSILDFIKHTLTEVEESKSSRAANAFDLNVTFEGEEAKVAGAELNWTLFRLLQALAMVGIIALSLVVPITAAVIVLLKALDAVRFPLILPLLPSMYGIMAVANLFVTSLVLYLLPMAKTPSSYPLSSCHFVKWLIHKKMTQVTVNMFWPANNTKVMTPVYKLLGANIGSDVLIDSAIVDVPSLVTIRKSASIGFCTRIVCGEMRGDTLFICPVELGQRVKTEPRSSITPGSYVPDGCLVRAWACVTSTLDTSTIGGAKELVGSPASLGEDIEAVSSHVPPVTQGYIYLLCQIVIMYIISMITFVGVGVSCVLGISLVKVRAGDLAQLLYFVGAGLPVAFFVLLLVIIITKRTILRRPREDMQHTGVSFYLRVWTIDTLLLSPLLALALEYLLPPSMHHYFLRAMGGEAIGTHTFWNSPQLRAGCEHISIGEALHSGFLQIWDTQVVSAEGISFKGITIGDNCTLGQRTVVMPGCSLNEHVTCGSESILLQDMVVQSNGTIVGNPPDVFFSSQNDEYAVDQLQTSLHLRSQKSFRHRSTLSVLQVHSTNNDGSVHLFNCAAIILNLIKLPGVVCVFVAYYYLFDYALFGIIGSERVVLRVCVNAFITYLVGIMSFALLVSFSTRSGLASFYSGSSGYYTSRFIVWWFFMWFNRLCSGLLLYPIHGTFLFNIWLRMTGAQIGERCFIDPGAAGWFELDGIQIGDDSFVMTPNMHGHFVDHGKLQFAPVTIGQKARVNDGATVMAFTEISGNVTLLTQCTTVKGGTLDSGIYMGNVAELLKINEEIKASQLWRELNRLETNLAEQEPSEDEDMRIVIVGQQAFGAAVLQRLLDRGENVVAVCGNPTKPGQADDPLISTARNHGLEVYQPNSWKTPAALEKMKSFQADFCLMAYVTKYFPPEVANTPKYGSACFHPSLLPLHRGPSAISWAIAMGRETTGVTIFEPTEGLDGGPIIIQKICEIAADDTLGDLYSKKLFPMGVDAMVECVDLAKTRQLSKQEQDLSRGSYESWFRKDAVLVDFTRGVDSVYNIIRAANPTPGADASYNGCTIKLYDSRKIADKGREPGEVVDINDEGVLVQAQGGCILVKRVGSPDGKRLRASKWASEAGMEVGSTFDSSHV</sequence>
<keyword evidence="4" id="KW-0648">Protein biosynthesis</keyword>
<dbReference type="SUPFAM" id="SSF47336">
    <property type="entry name" value="ACP-like"/>
    <property type="match status" value="1"/>
</dbReference>
<dbReference type="GO" id="GO:0044550">
    <property type="term" value="P:secondary metabolite biosynthetic process"/>
    <property type="evidence" value="ECO:0007669"/>
    <property type="project" value="TreeGrafter"/>
</dbReference>
<dbReference type="PROSITE" id="PS00455">
    <property type="entry name" value="AMP_BINDING"/>
    <property type="match status" value="1"/>
</dbReference>
<dbReference type="GO" id="GO:0031177">
    <property type="term" value="F:phosphopantetheine binding"/>
    <property type="evidence" value="ECO:0007669"/>
    <property type="project" value="TreeGrafter"/>
</dbReference>
<proteinExistence type="predicted"/>
<dbReference type="Pfam" id="PF00550">
    <property type="entry name" value="PP-binding"/>
    <property type="match status" value="1"/>
</dbReference>